<accession>A0A9I9E600</accession>
<evidence type="ECO:0000313" key="1">
    <source>
        <dbReference type="EnsemblPlants" id="MELO3C029196.2.1"/>
    </source>
</evidence>
<sequence>MNPQRLLRRLLARRSRHLLRRQRCLRNYGANVAVDGHIVNSGLWDTADLGGNTSIFNIFISNNYIEKNILQESIEAAKSCMRQLIDL</sequence>
<dbReference type="EnsemblPlants" id="MELO3C029196.2.1">
    <property type="protein sequence ID" value="MELO3C029196.2.1"/>
    <property type="gene ID" value="MELO3C029196.2"/>
</dbReference>
<name>A0A9I9E600_CUCME</name>
<protein>
    <submittedName>
        <fullName evidence="1">Uncharacterized protein</fullName>
    </submittedName>
</protein>
<dbReference type="Gramene" id="MELO3C029196.2.1">
    <property type="protein sequence ID" value="MELO3C029196.2.1"/>
    <property type="gene ID" value="MELO3C029196.2"/>
</dbReference>
<organism evidence="1">
    <name type="scientific">Cucumis melo</name>
    <name type="common">Muskmelon</name>
    <dbReference type="NCBI Taxonomy" id="3656"/>
    <lineage>
        <taxon>Eukaryota</taxon>
        <taxon>Viridiplantae</taxon>
        <taxon>Streptophyta</taxon>
        <taxon>Embryophyta</taxon>
        <taxon>Tracheophyta</taxon>
        <taxon>Spermatophyta</taxon>
        <taxon>Magnoliopsida</taxon>
        <taxon>eudicotyledons</taxon>
        <taxon>Gunneridae</taxon>
        <taxon>Pentapetalae</taxon>
        <taxon>rosids</taxon>
        <taxon>fabids</taxon>
        <taxon>Cucurbitales</taxon>
        <taxon>Cucurbitaceae</taxon>
        <taxon>Benincaseae</taxon>
        <taxon>Cucumis</taxon>
    </lineage>
</organism>
<dbReference type="AlphaFoldDB" id="A0A9I9E600"/>
<reference evidence="1" key="1">
    <citation type="submission" date="2023-03" db="UniProtKB">
        <authorList>
            <consortium name="EnsemblPlants"/>
        </authorList>
    </citation>
    <scope>IDENTIFICATION</scope>
</reference>
<proteinExistence type="predicted"/>